<dbReference type="SUPFAM" id="SSF54001">
    <property type="entry name" value="Cysteine proteinases"/>
    <property type="match status" value="1"/>
</dbReference>
<dbReference type="Gene3D" id="3.90.70.10">
    <property type="entry name" value="Cysteine proteinases"/>
    <property type="match status" value="1"/>
</dbReference>
<dbReference type="InterPro" id="IPR038765">
    <property type="entry name" value="Papain-like_cys_pep_sf"/>
</dbReference>
<accession>A0A914L2D8</accession>
<name>A0A914L2D8_MELIC</name>
<reference evidence="2" key="1">
    <citation type="submission" date="2022-11" db="UniProtKB">
        <authorList>
            <consortium name="WormBaseParasite"/>
        </authorList>
    </citation>
    <scope>IDENTIFICATION</scope>
</reference>
<organism evidence="1 2">
    <name type="scientific">Meloidogyne incognita</name>
    <name type="common">Southern root-knot nematode worm</name>
    <name type="synonym">Oxyuris incognita</name>
    <dbReference type="NCBI Taxonomy" id="6306"/>
    <lineage>
        <taxon>Eukaryota</taxon>
        <taxon>Metazoa</taxon>
        <taxon>Ecdysozoa</taxon>
        <taxon>Nematoda</taxon>
        <taxon>Chromadorea</taxon>
        <taxon>Rhabditida</taxon>
        <taxon>Tylenchina</taxon>
        <taxon>Tylenchomorpha</taxon>
        <taxon>Tylenchoidea</taxon>
        <taxon>Meloidogynidae</taxon>
        <taxon>Meloidogyninae</taxon>
        <taxon>Meloidogyne</taxon>
        <taxon>Meloidogyne incognita group</taxon>
    </lineage>
</organism>
<evidence type="ECO:0000313" key="2">
    <source>
        <dbReference type="WBParaSite" id="Minc3s00224g07961"/>
    </source>
</evidence>
<dbReference type="WBParaSite" id="Minc3s00224g07961">
    <property type="protein sequence ID" value="Minc3s00224g07961"/>
    <property type="gene ID" value="Minc3s00224g07961"/>
</dbReference>
<protein>
    <submittedName>
        <fullName evidence="2">Uncharacterized protein</fullName>
    </submittedName>
</protein>
<sequence length="312" mass="36217">MLWLLNKLDREFLDFLESYEYMKYTYLERNAYGSCREKIYSVYKESKEDKKSTFLKLFEGQFKKIIKCTAPNCDYIKISKEPFLSIPLRFPLPSKVTVKFISMTPTRKITRFHFDISEDDIKVKDIMEQIEKVVNISTENMVACEIKPNGQLHLYPENSSLHTNIDLIILQIPGEINEQLLQNNLIIAVVYFVFGSVPNREIFGEPYITILNRDLGCGHLSFEIMKEGAFLLPQLFYKMNAGFTLFLQNSDGAYARIDPIIEKPLFNEYVNRAGPLGYTSMNRRAIISFKIDRSGTGMVQFSSLRRIDPLLD</sequence>
<dbReference type="AlphaFoldDB" id="A0A914L2D8"/>
<dbReference type="Proteomes" id="UP000887563">
    <property type="component" value="Unplaced"/>
</dbReference>
<keyword evidence="1" id="KW-1185">Reference proteome</keyword>
<proteinExistence type="predicted"/>
<evidence type="ECO:0000313" key="1">
    <source>
        <dbReference type="Proteomes" id="UP000887563"/>
    </source>
</evidence>